<evidence type="ECO:0008006" key="2">
    <source>
        <dbReference type="Google" id="ProtNLM"/>
    </source>
</evidence>
<dbReference type="EMBL" id="LR031573">
    <property type="protein sequence ID" value="VDC87812.1"/>
    <property type="molecule type" value="Genomic_DNA"/>
</dbReference>
<dbReference type="AlphaFoldDB" id="A0A3P6A645"/>
<reference evidence="1" key="1">
    <citation type="submission" date="2018-11" db="EMBL/GenBank/DDBJ databases">
        <authorList>
            <consortium name="Genoscope - CEA"/>
            <person name="William W."/>
        </authorList>
    </citation>
    <scope>NUCLEOTIDE SEQUENCE</scope>
</reference>
<sequence>MAMKRNGKSPVSSESDEKVMFFKDVSLGPHATQLRFRLIHFWEARNPIKKTLIGLELLLIDELGTVIQGFIPPGRIKKYLPDMKQGSVYQLNNFYGSKNKPMYRVADHIATVSFTWNSEMSVLHEVPISFDEDRFRFHSYEDFEANCDLKGDLYDVVGHMKLVNGQTLIERPILDEVEIAASQALWCMCNHMSTLALTSMSSTRLFMDYDVQPTKDYFTWLASNPEIANQVSAEVVTKREALTIAEIFSYMTQESAKDAFFECTATIDDVVHGSAWYYIGCSECHAKATKGATSLICTNTRCEKVNTTGVAQYRAKISVYDNSEQAFFVLLGDAGRELFGEARSEVSYQLL</sequence>
<dbReference type="InterPro" id="IPR012340">
    <property type="entry name" value="NA-bd_OB-fold"/>
</dbReference>
<dbReference type="PANTHER" id="PTHR47165">
    <property type="entry name" value="OS03G0429900 PROTEIN"/>
    <property type="match status" value="1"/>
</dbReference>
<proteinExistence type="predicted"/>
<organism evidence="1">
    <name type="scientific">Brassica campestris</name>
    <name type="common">Field mustard</name>
    <dbReference type="NCBI Taxonomy" id="3711"/>
    <lineage>
        <taxon>Eukaryota</taxon>
        <taxon>Viridiplantae</taxon>
        <taxon>Streptophyta</taxon>
        <taxon>Embryophyta</taxon>
        <taxon>Tracheophyta</taxon>
        <taxon>Spermatophyta</taxon>
        <taxon>Magnoliopsida</taxon>
        <taxon>eudicotyledons</taxon>
        <taxon>Gunneridae</taxon>
        <taxon>Pentapetalae</taxon>
        <taxon>rosids</taxon>
        <taxon>malvids</taxon>
        <taxon>Brassicales</taxon>
        <taxon>Brassicaceae</taxon>
        <taxon>Brassiceae</taxon>
        <taxon>Brassica</taxon>
    </lineage>
</organism>
<gene>
    <name evidence="1" type="ORF">BRAA02T06508Z</name>
</gene>
<evidence type="ECO:0000313" key="1">
    <source>
        <dbReference type="EMBL" id="VDC87812.1"/>
    </source>
</evidence>
<dbReference type="PANTHER" id="PTHR47165:SF4">
    <property type="entry name" value="OS03G0429900 PROTEIN"/>
    <property type="match status" value="1"/>
</dbReference>
<protein>
    <recommendedName>
        <fullName evidence="2">Replication factor A C-terminal domain-containing protein</fullName>
    </recommendedName>
</protein>
<dbReference type="Gene3D" id="2.40.50.140">
    <property type="entry name" value="Nucleic acid-binding proteins"/>
    <property type="match status" value="2"/>
</dbReference>
<accession>A0A3P6A645</accession>
<dbReference type="CDD" id="cd04480">
    <property type="entry name" value="RPA1_DBD_A_like"/>
    <property type="match status" value="1"/>
</dbReference>
<name>A0A3P6A645_BRACM</name>
<dbReference type="SUPFAM" id="SSF50249">
    <property type="entry name" value="Nucleic acid-binding proteins"/>
    <property type="match status" value="2"/>
</dbReference>